<evidence type="ECO:0000313" key="3">
    <source>
        <dbReference type="Proteomes" id="UP001432062"/>
    </source>
</evidence>
<sequence length="161" mass="17910">MASEGLPVQAACRLLDVSESGFYEWRSRPPSNRDLRHAWLTDQIRAVHTASRGVYGAMRVHAELTLGLGLTVGHGQIEMLMARAGLKGLPGNRRPRPRHETPTAGDLVSRAFTRSEPNRLWVTDITEHRTREGKVYCAVVLDASPGGWWVGRLIPARPRRG</sequence>
<dbReference type="InterPro" id="IPR025948">
    <property type="entry name" value="HTH-like_dom"/>
</dbReference>
<evidence type="ECO:0000259" key="1">
    <source>
        <dbReference type="Pfam" id="PF13276"/>
    </source>
</evidence>
<accession>A0ABZ1YNV2</accession>
<organism evidence="2 3">
    <name type="scientific">Nocardia vinacea</name>
    <dbReference type="NCBI Taxonomy" id="96468"/>
    <lineage>
        <taxon>Bacteria</taxon>
        <taxon>Bacillati</taxon>
        <taxon>Actinomycetota</taxon>
        <taxon>Actinomycetes</taxon>
        <taxon>Mycobacteriales</taxon>
        <taxon>Nocardiaceae</taxon>
        <taxon>Nocardia</taxon>
    </lineage>
</organism>
<gene>
    <name evidence="2" type="ORF">OG563_37805</name>
</gene>
<dbReference type="Pfam" id="PF13276">
    <property type="entry name" value="HTH_21"/>
    <property type="match status" value="1"/>
</dbReference>
<dbReference type="EMBL" id="CP109441">
    <property type="protein sequence ID" value="WUV44843.1"/>
    <property type="molecule type" value="Genomic_DNA"/>
</dbReference>
<dbReference type="InterPro" id="IPR050900">
    <property type="entry name" value="Transposase_IS3/IS150/IS904"/>
</dbReference>
<proteinExistence type="predicted"/>
<name>A0ABZ1YNV2_9NOCA</name>
<protein>
    <submittedName>
        <fullName evidence="2">IS3 family transposase</fullName>
    </submittedName>
</protein>
<reference evidence="2" key="1">
    <citation type="submission" date="2022-10" db="EMBL/GenBank/DDBJ databases">
        <title>The complete genomes of actinobacterial strains from the NBC collection.</title>
        <authorList>
            <person name="Joergensen T.S."/>
            <person name="Alvarez Arevalo M."/>
            <person name="Sterndorff E.B."/>
            <person name="Faurdal D."/>
            <person name="Vuksanovic O."/>
            <person name="Mourched A.-S."/>
            <person name="Charusanti P."/>
            <person name="Shaw S."/>
            <person name="Blin K."/>
            <person name="Weber T."/>
        </authorList>
    </citation>
    <scope>NUCLEOTIDE SEQUENCE</scope>
    <source>
        <strain evidence="2">NBC_01482</strain>
    </source>
</reference>
<keyword evidence="3" id="KW-1185">Reference proteome</keyword>
<dbReference type="PANTHER" id="PTHR46889:SF4">
    <property type="entry name" value="TRANSPOSASE INSO FOR INSERTION SEQUENCE ELEMENT IS911B-RELATED"/>
    <property type="match status" value="1"/>
</dbReference>
<dbReference type="Proteomes" id="UP001432062">
    <property type="component" value="Chromosome"/>
</dbReference>
<feature type="domain" description="HTH-like" evidence="1">
    <location>
        <begin position="40"/>
        <end position="92"/>
    </location>
</feature>
<evidence type="ECO:0000313" key="2">
    <source>
        <dbReference type="EMBL" id="WUV44843.1"/>
    </source>
</evidence>
<dbReference type="RefSeq" id="WP_329407988.1">
    <property type="nucleotide sequence ID" value="NZ_CP109441.1"/>
</dbReference>
<dbReference type="PANTHER" id="PTHR46889">
    <property type="entry name" value="TRANSPOSASE INSF FOR INSERTION SEQUENCE IS3B-RELATED"/>
    <property type="match status" value="1"/>
</dbReference>